<dbReference type="AlphaFoldDB" id="A0A5P8JW64"/>
<dbReference type="EMBL" id="CP045068">
    <property type="protein sequence ID" value="QFQ92931.1"/>
    <property type="molecule type" value="Genomic_DNA"/>
</dbReference>
<name>A0A5P8JW64_9LACO</name>
<dbReference type="GO" id="GO:0004623">
    <property type="term" value="F:phospholipase A2 activity"/>
    <property type="evidence" value="ECO:0007669"/>
    <property type="project" value="InterPro"/>
</dbReference>
<evidence type="ECO:0000259" key="1">
    <source>
        <dbReference type="Pfam" id="PF00068"/>
    </source>
</evidence>
<dbReference type="GO" id="GO:0006644">
    <property type="term" value="P:phospholipid metabolic process"/>
    <property type="evidence" value="ECO:0007669"/>
    <property type="project" value="InterPro"/>
</dbReference>
<dbReference type="InterPro" id="IPR036444">
    <property type="entry name" value="PLipase_A2_dom_sf"/>
</dbReference>
<reference evidence="2 3" key="1">
    <citation type="submission" date="2019-10" db="EMBL/GenBank/DDBJ databases">
        <title>Genome sequencing of Lactobacillus manihotivorans.</title>
        <authorList>
            <person name="Kim K."/>
        </authorList>
    </citation>
    <scope>NUCLEOTIDE SEQUENCE [LARGE SCALE GENOMIC DNA]</scope>
    <source>
        <strain evidence="2 3">LM010</strain>
    </source>
</reference>
<proteinExistence type="predicted"/>
<gene>
    <name evidence="2" type="ORF">LM010_03990</name>
</gene>
<dbReference type="GO" id="GO:0050482">
    <property type="term" value="P:arachidonate secretion"/>
    <property type="evidence" value="ECO:0007669"/>
    <property type="project" value="InterPro"/>
</dbReference>
<dbReference type="Pfam" id="PF00068">
    <property type="entry name" value="Phospholip_A2_1"/>
    <property type="match status" value="1"/>
</dbReference>
<sequence>MGAENNVWAQDIKYYGLKSGEKIAMARINMLVYGNYCGKGNNGKKPIDDLDSACKSHDACYVWGGNNKKCNHNFGLKLLPIIQRSNALSYKHLVATTAFSIFCG</sequence>
<feature type="domain" description="Phospholipase A2-like central" evidence="1">
    <location>
        <begin position="28"/>
        <end position="72"/>
    </location>
</feature>
<protein>
    <submittedName>
        <fullName evidence="2">Phospholipase</fullName>
    </submittedName>
</protein>
<dbReference type="Gene3D" id="1.20.90.10">
    <property type="entry name" value="Phospholipase A2 domain"/>
    <property type="match status" value="1"/>
</dbReference>
<accession>A0A5P8JW64</accession>
<dbReference type="Proteomes" id="UP000388452">
    <property type="component" value="Chromosome"/>
</dbReference>
<evidence type="ECO:0000313" key="3">
    <source>
        <dbReference type="Proteomes" id="UP000388452"/>
    </source>
</evidence>
<evidence type="ECO:0000313" key="2">
    <source>
        <dbReference type="EMBL" id="QFQ92931.1"/>
    </source>
</evidence>
<organism evidence="2 3">
    <name type="scientific">Lacticaseibacillus manihotivorans</name>
    <dbReference type="NCBI Taxonomy" id="88233"/>
    <lineage>
        <taxon>Bacteria</taxon>
        <taxon>Bacillati</taxon>
        <taxon>Bacillota</taxon>
        <taxon>Bacilli</taxon>
        <taxon>Lactobacillales</taxon>
        <taxon>Lactobacillaceae</taxon>
        <taxon>Lacticaseibacillus</taxon>
    </lineage>
</organism>
<dbReference type="SUPFAM" id="SSF48619">
    <property type="entry name" value="Phospholipase A2, PLA2"/>
    <property type="match status" value="1"/>
</dbReference>
<dbReference type="InterPro" id="IPR016090">
    <property type="entry name" value="PLA2-like_dom"/>
</dbReference>